<organism evidence="1 2">
    <name type="scientific">Nephila pilipes</name>
    <name type="common">Giant wood spider</name>
    <name type="synonym">Nephila maculata</name>
    <dbReference type="NCBI Taxonomy" id="299642"/>
    <lineage>
        <taxon>Eukaryota</taxon>
        <taxon>Metazoa</taxon>
        <taxon>Ecdysozoa</taxon>
        <taxon>Arthropoda</taxon>
        <taxon>Chelicerata</taxon>
        <taxon>Arachnida</taxon>
        <taxon>Araneae</taxon>
        <taxon>Araneomorphae</taxon>
        <taxon>Entelegynae</taxon>
        <taxon>Araneoidea</taxon>
        <taxon>Nephilidae</taxon>
        <taxon>Nephila</taxon>
    </lineage>
</organism>
<accession>A0A8X6JSX9</accession>
<gene>
    <name evidence="1" type="ORF">NPIL_508561</name>
</gene>
<protein>
    <submittedName>
        <fullName evidence="1">Uncharacterized protein</fullName>
    </submittedName>
</protein>
<keyword evidence="2" id="KW-1185">Reference proteome</keyword>
<dbReference type="AlphaFoldDB" id="A0A8X6JSX9"/>
<reference evidence="1" key="1">
    <citation type="submission" date="2020-08" db="EMBL/GenBank/DDBJ databases">
        <title>Multicomponent nature underlies the extraordinary mechanical properties of spider dragline silk.</title>
        <authorList>
            <person name="Kono N."/>
            <person name="Nakamura H."/>
            <person name="Mori M."/>
            <person name="Yoshida Y."/>
            <person name="Ohtoshi R."/>
            <person name="Malay A.D."/>
            <person name="Moran D.A.P."/>
            <person name="Tomita M."/>
            <person name="Numata K."/>
            <person name="Arakawa K."/>
        </authorList>
    </citation>
    <scope>NUCLEOTIDE SEQUENCE</scope>
</reference>
<dbReference type="Proteomes" id="UP000887013">
    <property type="component" value="Unassembled WGS sequence"/>
</dbReference>
<name>A0A8X6JSX9_NEPPI</name>
<comment type="caution">
    <text evidence="1">The sequence shown here is derived from an EMBL/GenBank/DDBJ whole genome shotgun (WGS) entry which is preliminary data.</text>
</comment>
<proteinExistence type="predicted"/>
<sequence length="141" mass="16373">MAPTTSTLYTVSLMPDPRCTWPFKQFTHPVPLEAPHPRDAQPWERSRPVRTAIATNTGDTRHEHSCTFLHPSHLSHVRTLDASPPHPVWDSIKARVVWAFHQVTFLLSDTMMPPQLLCRFVRVCAWTRLTVHWTMWSGKWL</sequence>
<dbReference type="EMBL" id="BMAW01092852">
    <property type="protein sequence ID" value="GFS57319.1"/>
    <property type="molecule type" value="Genomic_DNA"/>
</dbReference>
<evidence type="ECO:0000313" key="2">
    <source>
        <dbReference type="Proteomes" id="UP000887013"/>
    </source>
</evidence>
<evidence type="ECO:0000313" key="1">
    <source>
        <dbReference type="EMBL" id="GFS57319.1"/>
    </source>
</evidence>